<feature type="domain" description="HEPN" evidence="2">
    <location>
        <begin position="64"/>
        <end position="106"/>
    </location>
</feature>
<dbReference type="Proteomes" id="UP000019442">
    <property type="component" value="Chromosome"/>
</dbReference>
<evidence type="ECO:0000259" key="2">
    <source>
        <dbReference type="PROSITE" id="PS50910"/>
    </source>
</evidence>
<dbReference type="KEGG" id="hhc:M911_11465"/>
<dbReference type="AlphaFoldDB" id="W8KIU6"/>
<dbReference type="EMBL" id="CP007268">
    <property type="protein sequence ID" value="AHK79679.1"/>
    <property type="molecule type" value="Genomic_DNA"/>
</dbReference>
<accession>W8KIU6</accession>
<evidence type="ECO:0000256" key="1">
    <source>
        <dbReference type="SAM" id="Coils"/>
    </source>
</evidence>
<evidence type="ECO:0000313" key="4">
    <source>
        <dbReference type="Proteomes" id="UP000019442"/>
    </source>
</evidence>
<dbReference type="PROSITE" id="PS51257">
    <property type="entry name" value="PROKAR_LIPOPROTEIN"/>
    <property type="match status" value="1"/>
</dbReference>
<dbReference type="RefSeq" id="WP_025282155.1">
    <property type="nucleotide sequence ID" value="NZ_JBLZQM010000008.1"/>
</dbReference>
<dbReference type="Gene3D" id="1.20.1270.390">
    <property type="match status" value="1"/>
</dbReference>
<proteinExistence type="predicted"/>
<reference evidence="4" key="2">
    <citation type="submission" date="2014-02" db="EMBL/GenBank/DDBJ databases">
        <title>Draft Genome Sequence of extremely halophilic bacteria Halorhodospira halochloris.</title>
        <authorList>
            <person name="Singh K.S."/>
        </authorList>
    </citation>
    <scope>NUCLEOTIDE SEQUENCE [LARGE SCALE GENOMIC DNA]</scope>
    <source>
        <strain evidence="4">A</strain>
    </source>
</reference>
<dbReference type="HOGENOM" id="CLU_177738_0_0_6"/>
<gene>
    <name evidence="3" type="ORF">M911_11465</name>
</gene>
<reference evidence="3 4" key="1">
    <citation type="journal article" date="2014" name="J Genomics">
        <title>Draft Genome Sequence of the Extremely Halophilic Phototrophic Purple Sulfur Bacterium Halorhodospira halochloris.</title>
        <authorList>
            <person name="Singh K.S."/>
            <person name="Kirksey J."/>
            <person name="Hoff W.D."/>
            <person name="Deole R."/>
        </authorList>
    </citation>
    <scope>NUCLEOTIDE SEQUENCE [LARGE SCALE GENOMIC DNA]</scope>
    <source>
        <strain evidence="3 4">A</strain>
    </source>
</reference>
<keyword evidence="1" id="KW-0175">Coiled coil</keyword>
<dbReference type="Pfam" id="PF14346">
    <property type="entry name" value="DUF4398"/>
    <property type="match status" value="1"/>
</dbReference>
<keyword evidence="4" id="KW-1185">Reference proteome</keyword>
<feature type="coiled-coil region" evidence="1">
    <location>
        <begin position="64"/>
        <end position="91"/>
    </location>
</feature>
<dbReference type="InterPro" id="IPR025511">
    <property type="entry name" value="DUF4398"/>
</dbReference>
<protein>
    <recommendedName>
        <fullName evidence="2">HEPN domain-containing protein</fullName>
    </recommendedName>
</protein>
<evidence type="ECO:0000313" key="3">
    <source>
        <dbReference type="EMBL" id="AHK79679.1"/>
    </source>
</evidence>
<sequence>MLLFFPRPVGRRRAILYALALLVGAVLMLSGCATTPPVQEMSDARQALRAAEEARAPDLAGDTYQRSRELLEQAETRLQQGEYRSARYKAKEAKRLAIEARIRSGD</sequence>
<organism evidence="3 4">
    <name type="scientific">Ectothiorhodospira haloalkaliphila</name>
    <dbReference type="NCBI Taxonomy" id="421628"/>
    <lineage>
        <taxon>Bacteria</taxon>
        <taxon>Pseudomonadati</taxon>
        <taxon>Pseudomonadota</taxon>
        <taxon>Gammaproteobacteria</taxon>
        <taxon>Chromatiales</taxon>
        <taxon>Ectothiorhodospiraceae</taxon>
        <taxon>Ectothiorhodospira</taxon>
    </lineage>
</organism>
<dbReference type="InterPro" id="IPR007842">
    <property type="entry name" value="HEPN_dom"/>
</dbReference>
<dbReference type="PROSITE" id="PS50910">
    <property type="entry name" value="HEPN"/>
    <property type="match status" value="1"/>
</dbReference>
<name>W8KIU6_9GAMM</name>